<feature type="region of interest" description="Disordered" evidence="1">
    <location>
        <begin position="137"/>
        <end position="158"/>
    </location>
</feature>
<gene>
    <name evidence="2" type="ORF">BFJ63_vAg13997</name>
</gene>
<proteinExistence type="predicted"/>
<organism evidence="2 3">
    <name type="scientific">Fusarium oxysporum f. sp. narcissi</name>
    <dbReference type="NCBI Taxonomy" id="451672"/>
    <lineage>
        <taxon>Eukaryota</taxon>
        <taxon>Fungi</taxon>
        <taxon>Dikarya</taxon>
        <taxon>Ascomycota</taxon>
        <taxon>Pezizomycotina</taxon>
        <taxon>Sordariomycetes</taxon>
        <taxon>Hypocreomycetidae</taxon>
        <taxon>Hypocreales</taxon>
        <taxon>Nectriaceae</taxon>
        <taxon>Fusarium</taxon>
        <taxon>Fusarium oxysporum species complex</taxon>
    </lineage>
</organism>
<name>A0A4Q2V7C0_FUSOX</name>
<dbReference type="Proteomes" id="UP000290540">
    <property type="component" value="Unassembled WGS sequence"/>
</dbReference>
<evidence type="ECO:0000313" key="2">
    <source>
        <dbReference type="EMBL" id="RYC83165.1"/>
    </source>
</evidence>
<sequence>MPSSVRSERLRALASIGLQIQTGKLQAAICAPDPFVDGGAIKTPFLQFPVVLNEAYPDLFHVLRDTPARLRAERLRSLALLGLHAVTLSPGNPPVQPVRPAKPLLELPEAKPTTRAVPENASPTAAKVQLVKTEKTLQPENAEAPALIEHPDDTEDAPRKMNSRLARLARTLGT</sequence>
<dbReference type="AlphaFoldDB" id="A0A4Q2V7C0"/>
<accession>A0A4Q2V7C0</accession>
<protein>
    <submittedName>
        <fullName evidence="2">Uncharacterized protein</fullName>
    </submittedName>
</protein>
<reference evidence="2 3" key="1">
    <citation type="submission" date="2016-12" db="EMBL/GenBank/DDBJ databases">
        <title>Draft genome sequence of Fusarium oxysporum causing rot on Narcissus.</title>
        <authorList>
            <person name="Armitage A.D."/>
            <person name="Taylor A."/>
            <person name="Clarkson J.P."/>
            <person name="Harrison R.J."/>
            <person name="Jackson A.C."/>
        </authorList>
    </citation>
    <scope>NUCLEOTIDE SEQUENCE [LARGE SCALE GENOMIC DNA]</scope>
    <source>
        <strain evidence="2 3">N139</strain>
    </source>
</reference>
<dbReference type="EMBL" id="MQTW01000159">
    <property type="protein sequence ID" value="RYC83165.1"/>
    <property type="molecule type" value="Genomic_DNA"/>
</dbReference>
<comment type="caution">
    <text evidence="2">The sequence shown here is derived from an EMBL/GenBank/DDBJ whole genome shotgun (WGS) entry which is preliminary data.</text>
</comment>
<evidence type="ECO:0000256" key="1">
    <source>
        <dbReference type="SAM" id="MobiDB-lite"/>
    </source>
</evidence>
<evidence type="ECO:0000313" key="3">
    <source>
        <dbReference type="Proteomes" id="UP000290540"/>
    </source>
</evidence>